<dbReference type="AlphaFoldDB" id="A0AAW6LY74"/>
<dbReference type="RefSeq" id="WP_275233169.1">
    <property type="nucleotide sequence ID" value="NZ_JARDXE010000055.1"/>
</dbReference>
<organism evidence="1 2">
    <name type="scientific">Rhodococcus qingshengii</name>
    <dbReference type="NCBI Taxonomy" id="334542"/>
    <lineage>
        <taxon>Bacteria</taxon>
        <taxon>Bacillati</taxon>
        <taxon>Actinomycetota</taxon>
        <taxon>Actinomycetes</taxon>
        <taxon>Mycobacteriales</taxon>
        <taxon>Nocardiaceae</taxon>
        <taxon>Rhodococcus</taxon>
        <taxon>Rhodococcus erythropolis group</taxon>
    </lineage>
</organism>
<name>A0AAW6LY74_RHOSG</name>
<protein>
    <submittedName>
        <fullName evidence="1">Uncharacterized protein</fullName>
    </submittedName>
</protein>
<accession>A0AAW6LY74</accession>
<comment type="caution">
    <text evidence="1">The sequence shown here is derived from an EMBL/GenBank/DDBJ whole genome shotgun (WGS) entry which is preliminary data.</text>
</comment>
<dbReference type="Proteomes" id="UP001217325">
    <property type="component" value="Unassembled WGS sequence"/>
</dbReference>
<dbReference type="EMBL" id="JARDXE010000055">
    <property type="protein sequence ID" value="MDE8650062.1"/>
    <property type="molecule type" value="Genomic_DNA"/>
</dbReference>
<reference evidence="1" key="1">
    <citation type="submission" date="2023-02" db="EMBL/GenBank/DDBJ databases">
        <title>A novel hydrolase synthesized by Rhodococcus erythropolis HQ is responsible for the detoxification of Zearalenone.</title>
        <authorList>
            <person name="Hu J."/>
            <person name="Xu J."/>
        </authorList>
    </citation>
    <scope>NUCLEOTIDE SEQUENCE</scope>
    <source>
        <strain evidence="1">HQ</strain>
    </source>
</reference>
<evidence type="ECO:0000313" key="1">
    <source>
        <dbReference type="EMBL" id="MDE8650062.1"/>
    </source>
</evidence>
<sequence>MRPALDSLVQPHVFGAFKPDLLGPVKPTLFEMPDLVGPLKLDLFGSQGLVPPVIRRPDVFRFGPETWGIGSRD</sequence>
<evidence type="ECO:0000313" key="2">
    <source>
        <dbReference type="Proteomes" id="UP001217325"/>
    </source>
</evidence>
<proteinExistence type="predicted"/>
<gene>
    <name evidence="1" type="ORF">PXH69_34460</name>
</gene>